<evidence type="ECO:0000313" key="2">
    <source>
        <dbReference type="EMBL" id="GJT19920.1"/>
    </source>
</evidence>
<proteinExistence type="predicted"/>
<sequence>MGDENHICTLGDYSKPSHKGYRNTIELPVGNNVVPLRSDTIRLVQNGCSFHGLRSEDPNQHLKDFLKLVDSLDLDGSITTWEDLTTCFLAQFFPPGRTTKLLPHHGLDLWLQIQIFYDHVDCTTQMGIDYVACGRLRKLRPDEAWATIERLAQYEDEGWNDAFIPDEVSLIYENPDIEQLLGIMERKVDTLMKDAISLMRRSESVFRMTTNEMYRPPSEPSRQEEFEHIVMNFILDQEERVKQLEEYIRHEAQSSSIDNEQKTQEHKRTILHLSRDFIGRKDPEIRSFLGHQNLGQAFFDSISIDPFSGPQWGSLFRVKEPIYRELVHEFFASFEFEASACMYDPEHVGIKFILGGDTREMSFLELGWRVGLYTKRKSRDNATLMEEEEEVEEAEGEAANEGAGGSAKMYRNMSQGDWQVRQARWMDQQDERWEQLDAWRGQQEAQDNWMRESDYPPYGYHGHIPPGYAYRLDLSHDGSS</sequence>
<evidence type="ECO:0000256" key="1">
    <source>
        <dbReference type="SAM" id="Coils"/>
    </source>
</evidence>
<name>A0ABQ5BYD6_9ASTR</name>
<comment type="caution">
    <text evidence="2">The sequence shown here is derived from an EMBL/GenBank/DDBJ whole genome shotgun (WGS) entry which is preliminary data.</text>
</comment>
<organism evidence="2 3">
    <name type="scientific">Tanacetum coccineum</name>
    <dbReference type="NCBI Taxonomy" id="301880"/>
    <lineage>
        <taxon>Eukaryota</taxon>
        <taxon>Viridiplantae</taxon>
        <taxon>Streptophyta</taxon>
        <taxon>Embryophyta</taxon>
        <taxon>Tracheophyta</taxon>
        <taxon>Spermatophyta</taxon>
        <taxon>Magnoliopsida</taxon>
        <taxon>eudicotyledons</taxon>
        <taxon>Gunneridae</taxon>
        <taxon>Pentapetalae</taxon>
        <taxon>asterids</taxon>
        <taxon>campanulids</taxon>
        <taxon>Asterales</taxon>
        <taxon>Asteraceae</taxon>
        <taxon>Asteroideae</taxon>
        <taxon>Anthemideae</taxon>
        <taxon>Anthemidinae</taxon>
        <taxon>Tanacetum</taxon>
    </lineage>
</organism>
<protein>
    <recommendedName>
        <fullName evidence="4">Zinc finger, CCHC-type</fullName>
    </recommendedName>
</protein>
<reference evidence="2" key="1">
    <citation type="journal article" date="2022" name="Int. J. Mol. Sci.">
        <title>Draft Genome of Tanacetum Coccineum: Genomic Comparison of Closely Related Tanacetum-Family Plants.</title>
        <authorList>
            <person name="Yamashiro T."/>
            <person name="Shiraishi A."/>
            <person name="Nakayama K."/>
            <person name="Satake H."/>
        </authorList>
    </citation>
    <scope>NUCLEOTIDE SEQUENCE</scope>
</reference>
<evidence type="ECO:0000313" key="3">
    <source>
        <dbReference type="Proteomes" id="UP001151760"/>
    </source>
</evidence>
<dbReference type="Proteomes" id="UP001151760">
    <property type="component" value="Unassembled WGS sequence"/>
</dbReference>
<feature type="coiled-coil region" evidence="1">
    <location>
        <begin position="377"/>
        <end position="404"/>
    </location>
</feature>
<dbReference type="EMBL" id="BQNB010013757">
    <property type="protein sequence ID" value="GJT19920.1"/>
    <property type="molecule type" value="Genomic_DNA"/>
</dbReference>
<accession>A0ABQ5BYD6</accession>
<keyword evidence="1" id="KW-0175">Coiled coil</keyword>
<keyword evidence="3" id="KW-1185">Reference proteome</keyword>
<evidence type="ECO:0008006" key="4">
    <source>
        <dbReference type="Google" id="ProtNLM"/>
    </source>
</evidence>
<gene>
    <name evidence="2" type="ORF">Tco_0878626</name>
</gene>
<reference evidence="2" key="2">
    <citation type="submission" date="2022-01" db="EMBL/GenBank/DDBJ databases">
        <authorList>
            <person name="Yamashiro T."/>
            <person name="Shiraishi A."/>
            <person name="Satake H."/>
            <person name="Nakayama K."/>
        </authorList>
    </citation>
    <scope>NUCLEOTIDE SEQUENCE</scope>
</reference>